<dbReference type="EMBL" id="PGTZ01000001">
    <property type="protein sequence ID" value="PJI95296.1"/>
    <property type="molecule type" value="Genomic_DNA"/>
</dbReference>
<evidence type="ECO:0008006" key="4">
    <source>
        <dbReference type="Google" id="ProtNLM"/>
    </source>
</evidence>
<accession>A0A2M8WWN2</accession>
<keyword evidence="3" id="KW-1185">Reference proteome</keyword>
<protein>
    <recommendedName>
        <fullName evidence="4">Tetratricopeptide repeat protein</fullName>
    </recommendedName>
</protein>
<dbReference type="Proteomes" id="UP000231586">
    <property type="component" value="Unassembled WGS sequence"/>
</dbReference>
<name>A0A2M8WWN2_9MICO</name>
<reference evidence="2 3" key="1">
    <citation type="submission" date="2017-11" db="EMBL/GenBank/DDBJ databases">
        <title>Genomic Encyclopedia of Archaeal and Bacterial Type Strains, Phase II (KMG-II): From Individual Species to Whole Genera.</title>
        <authorList>
            <person name="Goeker M."/>
        </authorList>
    </citation>
    <scope>NUCLEOTIDE SEQUENCE [LARGE SCALE GENOMIC DNA]</scope>
    <source>
        <strain evidence="2 3">DSM 22413</strain>
    </source>
</reference>
<dbReference type="OrthoDB" id="3215237at2"/>
<comment type="caution">
    <text evidence="2">The sequence shown here is derived from an EMBL/GenBank/DDBJ whole genome shotgun (WGS) entry which is preliminary data.</text>
</comment>
<gene>
    <name evidence="2" type="ORF">CLV34_0060</name>
</gene>
<evidence type="ECO:0000313" key="3">
    <source>
        <dbReference type="Proteomes" id="UP000231586"/>
    </source>
</evidence>
<dbReference type="AlphaFoldDB" id="A0A2M8WWN2"/>
<evidence type="ECO:0000256" key="1">
    <source>
        <dbReference type="SAM" id="MobiDB-lite"/>
    </source>
</evidence>
<feature type="compositionally biased region" description="Acidic residues" evidence="1">
    <location>
        <begin position="173"/>
        <end position="183"/>
    </location>
</feature>
<proteinExistence type="predicted"/>
<evidence type="ECO:0000313" key="2">
    <source>
        <dbReference type="EMBL" id="PJI95296.1"/>
    </source>
</evidence>
<organism evidence="2 3">
    <name type="scientific">Luteimicrobium subarcticum</name>
    <dbReference type="NCBI Taxonomy" id="620910"/>
    <lineage>
        <taxon>Bacteria</taxon>
        <taxon>Bacillati</taxon>
        <taxon>Actinomycetota</taxon>
        <taxon>Actinomycetes</taxon>
        <taxon>Micrococcales</taxon>
        <taxon>Luteimicrobium</taxon>
    </lineage>
</organism>
<sequence>MDTDPALADEHAQAAVRRGGRIDVVREAAGLTAYQLGRYADALRELRTVRRLNGSSEHLPVMADCERGLGRPERAIDLARTPEADTLTRAGKVELALVVSGARLDMAQLEAATAVLDGIDQRGLDADQLRRIAEARIGIVEASGDTAAAAALRAQLGVAAPDDDEDDEIVVFDLADDADDADDADHGASHSGAQDEPADADPRTDADQPTAAPGADDAARDEETDA</sequence>
<dbReference type="RefSeq" id="WP_157803631.1">
    <property type="nucleotide sequence ID" value="NZ_PGTZ01000001.1"/>
</dbReference>
<feature type="region of interest" description="Disordered" evidence="1">
    <location>
        <begin position="173"/>
        <end position="226"/>
    </location>
</feature>